<protein>
    <submittedName>
        <fullName evidence="5">Uncharacterized protein LOC115631591</fullName>
    </submittedName>
</protein>
<organism evidence="4 5">
    <name type="scientific">Drosophila lebanonensis</name>
    <name type="common">Fruit fly</name>
    <name type="synonym">Scaptodrosophila lebanonensis</name>
    <dbReference type="NCBI Taxonomy" id="7225"/>
    <lineage>
        <taxon>Eukaryota</taxon>
        <taxon>Metazoa</taxon>
        <taxon>Ecdysozoa</taxon>
        <taxon>Arthropoda</taxon>
        <taxon>Hexapoda</taxon>
        <taxon>Insecta</taxon>
        <taxon>Pterygota</taxon>
        <taxon>Neoptera</taxon>
        <taxon>Endopterygota</taxon>
        <taxon>Diptera</taxon>
        <taxon>Brachycera</taxon>
        <taxon>Muscomorpha</taxon>
        <taxon>Ephydroidea</taxon>
        <taxon>Drosophilidae</taxon>
        <taxon>Scaptodrosophila</taxon>
    </lineage>
</organism>
<dbReference type="InterPro" id="IPR025254">
    <property type="entry name" value="CCDC113/CCDC96_CC"/>
</dbReference>
<accession>A0A6J2UAQ9</accession>
<keyword evidence="4" id="KW-1185">Reference proteome</keyword>
<feature type="compositionally biased region" description="Basic and acidic residues" evidence="2">
    <location>
        <begin position="56"/>
        <end position="75"/>
    </location>
</feature>
<evidence type="ECO:0000256" key="1">
    <source>
        <dbReference type="SAM" id="Coils"/>
    </source>
</evidence>
<keyword evidence="1" id="KW-0175">Coiled coil</keyword>
<feature type="compositionally biased region" description="Basic and acidic residues" evidence="2">
    <location>
        <begin position="110"/>
        <end position="140"/>
    </location>
</feature>
<dbReference type="Pfam" id="PF13870">
    <property type="entry name" value="CCDC113_CCDC96_CC"/>
    <property type="match status" value="1"/>
</dbReference>
<gene>
    <name evidence="5" type="primary">LOC115631591</name>
</gene>
<feature type="coiled-coil region" evidence="1">
    <location>
        <begin position="687"/>
        <end position="714"/>
    </location>
</feature>
<reference evidence="5" key="1">
    <citation type="submission" date="2025-08" db="UniProtKB">
        <authorList>
            <consortium name="RefSeq"/>
        </authorList>
    </citation>
    <scope>IDENTIFICATION</scope>
    <source>
        <strain evidence="5">11010-0011.00</strain>
        <tissue evidence="5">Whole body</tissue>
    </source>
</reference>
<feature type="region of interest" description="Disordered" evidence="2">
    <location>
        <begin position="274"/>
        <end position="319"/>
    </location>
</feature>
<evidence type="ECO:0000256" key="2">
    <source>
        <dbReference type="SAM" id="MobiDB-lite"/>
    </source>
</evidence>
<evidence type="ECO:0000259" key="3">
    <source>
        <dbReference type="Pfam" id="PF13870"/>
    </source>
</evidence>
<sequence>MEAEQPTVPTEGVVSEEPRTEAVLEEQHKEEDGGNDSKKKEKRVSFEPKDEDTVEEANKETNQEPKDGVQPKDEEPSTVTKAVMFEEAEAQGADEMSVDTVLDAVSEVGSRNEEQDAEEKEKEEIPETSEEHEGVENVERKLTVEEIEAIERQKRKQRLQENQRTRERIIKAFDAYKQEANEALTTSTSKEVFQSNVNSLLQGTYDEMMLDELEDAESVLSLASLVSIPSNAVTHKDEFLDNFGEMIHVSDISLDVESEEEPVLLTPVLSKRRTEEDGQFVDPLTGEPDSESEEEEIETGPELDKVDIPEEEQELESSDLADFESAIILPAVTFADEADTFDVLKGLQETIPIEDRESGPTYDEHARKLKTERIVRDFIHNMINRVVNHVEYMDPREVLSKSLSIPKLYSDLERVLSEYISERMFNECIGSKVVEFFRRAKMFRALSALHPETKVQERERYRKALLQLDHLKKIEKSTKHQCSYLMASVWMDITSNQTICFDTDDRFSEVVRKTLLRKDSEHLKRVIDVELRRMINVRNQISDVRIKLISRKHTEGRLHERSAKFDQITEDLTMNHFLAVYREVQTMDELAEEQNLEITRLHSQVNKELHMLMHMREKTDMIKETLGHDKLNLQKKICEKEAMRKQLYRAEMEHGNNKKIKMEIHHQGGLLFNPKLMYDYDKTMDYVNGKRASVQKLKRVMRHLEQRIRNVEAKLPIEPTRKV</sequence>
<dbReference type="GeneID" id="115631591"/>
<feature type="region of interest" description="Disordered" evidence="2">
    <location>
        <begin position="1"/>
        <end position="140"/>
    </location>
</feature>
<dbReference type="OrthoDB" id="10254794at2759"/>
<dbReference type="AlphaFoldDB" id="A0A6J2UAQ9"/>
<proteinExistence type="predicted"/>
<dbReference type="Proteomes" id="UP000504634">
    <property type="component" value="Unplaced"/>
</dbReference>
<name>A0A6J2UAQ9_DROLE</name>
<feature type="compositionally biased region" description="Basic and acidic residues" evidence="2">
    <location>
        <begin position="16"/>
        <end position="48"/>
    </location>
</feature>
<feature type="domain" description="CCDC113/CCDC96 coiled-coil" evidence="3">
    <location>
        <begin position="536"/>
        <end position="710"/>
    </location>
</feature>
<feature type="compositionally biased region" description="Acidic residues" evidence="2">
    <location>
        <begin position="309"/>
        <end position="319"/>
    </location>
</feature>
<dbReference type="RefSeq" id="XP_030384252.1">
    <property type="nucleotide sequence ID" value="XM_030528392.1"/>
</dbReference>
<evidence type="ECO:0000313" key="5">
    <source>
        <dbReference type="RefSeq" id="XP_030384252.1"/>
    </source>
</evidence>
<feature type="compositionally biased region" description="Acidic residues" evidence="2">
    <location>
        <begin position="288"/>
        <end position="301"/>
    </location>
</feature>
<evidence type="ECO:0000313" key="4">
    <source>
        <dbReference type="Proteomes" id="UP000504634"/>
    </source>
</evidence>